<keyword evidence="2" id="KW-1185">Reference proteome</keyword>
<comment type="caution">
    <text evidence="1">The sequence shown here is derived from an EMBL/GenBank/DDBJ whole genome shotgun (WGS) entry which is preliminary data.</text>
</comment>
<organism evidence="1 2">
    <name type="scientific">Methylorubrum suomiense</name>
    <dbReference type="NCBI Taxonomy" id="144191"/>
    <lineage>
        <taxon>Bacteria</taxon>
        <taxon>Pseudomonadati</taxon>
        <taxon>Pseudomonadota</taxon>
        <taxon>Alphaproteobacteria</taxon>
        <taxon>Hyphomicrobiales</taxon>
        <taxon>Methylobacteriaceae</taxon>
        <taxon>Methylorubrum</taxon>
    </lineage>
</organism>
<protein>
    <submittedName>
        <fullName evidence="1">Uncharacterized protein</fullName>
    </submittedName>
</protein>
<reference evidence="1" key="1">
    <citation type="journal article" date="2021" name="Front. Microbiol.">
        <title>Comprehensive Comparative Genomics and Phenotyping of Methylobacterium Species.</title>
        <authorList>
            <person name="Alessa O."/>
            <person name="Ogura Y."/>
            <person name="Fujitani Y."/>
            <person name="Takami H."/>
            <person name="Hayashi T."/>
            <person name="Sahin N."/>
            <person name="Tani A."/>
        </authorList>
    </citation>
    <scope>NUCLEOTIDE SEQUENCE</scope>
    <source>
        <strain evidence="1">DSM 14458</strain>
    </source>
</reference>
<name>A0ABQ4V317_9HYPH</name>
<sequence>MCGFIIKNSNGRYVAYPGRASSYTSNVLNARRFATREDAQAECCGNEWVIDLADL</sequence>
<accession>A0ABQ4V317</accession>
<gene>
    <name evidence="1" type="ORF">BGCPKDLD_4664</name>
</gene>
<dbReference type="Proteomes" id="UP001055093">
    <property type="component" value="Unassembled WGS sequence"/>
</dbReference>
<reference evidence="1" key="2">
    <citation type="submission" date="2021-08" db="EMBL/GenBank/DDBJ databases">
        <authorList>
            <person name="Tani A."/>
            <person name="Ola A."/>
            <person name="Ogura Y."/>
            <person name="Katsura K."/>
            <person name="Hayashi T."/>
        </authorList>
    </citation>
    <scope>NUCLEOTIDE SEQUENCE</scope>
    <source>
        <strain evidence="1">DSM 14458</strain>
    </source>
</reference>
<dbReference type="RefSeq" id="WP_238308636.1">
    <property type="nucleotide sequence ID" value="NZ_BPRE01000020.1"/>
</dbReference>
<evidence type="ECO:0000313" key="1">
    <source>
        <dbReference type="EMBL" id="GJE78053.1"/>
    </source>
</evidence>
<dbReference type="EMBL" id="BPRE01000020">
    <property type="protein sequence ID" value="GJE78053.1"/>
    <property type="molecule type" value="Genomic_DNA"/>
</dbReference>
<evidence type="ECO:0000313" key="2">
    <source>
        <dbReference type="Proteomes" id="UP001055093"/>
    </source>
</evidence>
<proteinExistence type="predicted"/>